<sequence>MNGMFLCAVARPRGDRNGNVGLCPVVERSTTQKTRANCPDSVEELRSVSITRGYLDSLPTPLPCDATSLANVSPAMLSIAASGILGAAKAKSSAPQVSTCSGS</sequence>
<keyword evidence="2" id="KW-1185">Reference proteome</keyword>
<name>A0A9W6Y9D5_9STRA</name>
<dbReference type="Proteomes" id="UP001165121">
    <property type="component" value="Unassembled WGS sequence"/>
</dbReference>
<reference evidence="1" key="1">
    <citation type="submission" date="2023-04" db="EMBL/GenBank/DDBJ databases">
        <title>Phytophthora fragariaefolia NBRC 109709.</title>
        <authorList>
            <person name="Ichikawa N."/>
            <person name="Sato H."/>
            <person name="Tonouchi N."/>
        </authorList>
    </citation>
    <scope>NUCLEOTIDE SEQUENCE</scope>
    <source>
        <strain evidence="1">NBRC 109709</strain>
    </source>
</reference>
<protein>
    <submittedName>
        <fullName evidence="1">Unnamed protein product</fullName>
    </submittedName>
</protein>
<gene>
    <name evidence="1" type="ORF">Pfra01_002345500</name>
</gene>
<proteinExistence type="predicted"/>
<comment type="caution">
    <text evidence="1">The sequence shown here is derived from an EMBL/GenBank/DDBJ whole genome shotgun (WGS) entry which is preliminary data.</text>
</comment>
<evidence type="ECO:0000313" key="1">
    <source>
        <dbReference type="EMBL" id="GMF55618.1"/>
    </source>
</evidence>
<accession>A0A9W6Y9D5</accession>
<dbReference type="AlphaFoldDB" id="A0A9W6Y9D5"/>
<evidence type="ECO:0000313" key="2">
    <source>
        <dbReference type="Proteomes" id="UP001165121"/>
    </source>
</evidence>
<dbReference type="EMBL" id="BSXT01003778">
    <property type="protein sequence ID" value="GMF55618.1"/>
    <property type="molecule type" value="Genomic_DNA"/>
</dbReference>
<organism evidence="1 2">
    <name type="scientific">Phytophthora fragariaefolia</name>
    <dbReference type="NCBI Taxonomy" id="1490495"/>
    <lineage>
        <taxon>Eukaryota</taxon>
        <taxon>Sar</taxon>
        <taxon>Stramenopiles</taxon>
        <taxon>Oomycota</taxon>
        <taxon>Peronosporomycetes</taxon>
        <taxon>Peronosporales</taxon>
        <taxon>Peronosporaceae</taxon>
        <taxon>Phytophthora</taxon>
    </lineage>
</organism>